<name>A0A8S9GFD2_BRACR</name>
<feature type="region of interest" description="Disordered" evidence="1">
    <location>
        <begin position="49"/>
        <end position="85"/>
    </location>
</feature>
<proteinExistence type="predicted"/>
<accession>A0A8S9GFD2</accession>
<feature type="compositionally biased region" description="Basic and acidic residues" evidence="1">
    <location>
        <begin position="51"/>
        <end position="62"/>
    </location>
</feature>
<evidence type="ECO:0000256" key="1">
    <source>
        <dbReference type="SAM" id="MobiDB-lite"/>
    </source>
</evidence>
<feature type="compositionally biased region" description="Basic and acidic residues" evidence="1">
    <location>
        <begin position="69"/>
        <end position="85"/>
    </location>
</feature>
<dbReference type="Proteomes" id="UP000712281">
    <property type="component" value="Unassembled WGS sequence"/>
</dbReference>
<evidence type="ECO:0000313" key="2">
    <source>
        <dbReference type="EMBL" id="KAF2544069.1"/>
    </source>
</evidence>
<dbReference type="AlphaFoldDB" id="A0A8S9GFD2"/>
<organism evidence="2 3">
    <name type="scientific">Brassica cretica</name>
    <name type="common">Mustard</name>
    <dbReference type="NCBI Taxonomy" id="69181"/>
    <lineage>
        <taxon>Eukaryota</taxon>
        <taxon>Viridiplantae</taxon>
        <taxon>Streptophyta</taxon>
        <taxon>Embryophyta</taxon>
        <taxon>Tracheophyta</taxon>
        <taxon>Spermatophyta</taxon>
        <taxon>Magnoliopsida</taxon>
        <taxon>eudicotyledons</taxon>
        <taxon>Gunneridae</taxon>
        <taxon>Pentapetalae</taxon>
        <taxon>rosids</taxon>
        <taxon>malvids</taxon>
        <taxon>Brassicales</taxon>
        <taxon>Brassicaceae</taxon>
        <taxon>Brassiceae</taxon>
        <taxon>Brassica</taxon>
    </lineage>
</organism>
<reference evidence="2" key="1">
    <citation type="submission" date="2019-12" db="EMBL/GenBank/DDBJ databases">
        <title>Genome sequencing and annotation of Brassica cretica.</title>
        <authorList>
            <person name="Studholme D.J."/>
            <person name="Sarris P.F."/>
        </authorList>
    </citation>
    <scope>NUCLEOTIDE SEQUENCE</scope>
    <source>
        <strain evidence="2">PFS-001/15</strain>
        <tissue evidence="2">Leaf</tissue>
    </source>
</reference>
<comment type="caution">
    <text evidence="2">The sequence shown here is derived from an EMBL/GenBank/DDBJ whole genome shotgun (WGS) entry which is preliminary data.</text>
</comment>
<gene>
    <name evidence="2" type="ORF">F2Q68_00032334</name>
</gene>
<evidence type="ECO:0000313" key="3">
    <source>
        <dbReference type="Proteomes" id="UP000712281"/>
    </source>
</evidence>
<dbReference type="EMBL" id="QGKW02002005">
    <property type="protein sequence ID" value="KAF2544069.1"/>
    <property type="molecule type" value="Genomic_DNA"/>
</dbReference>
<sequence>MNSSLPFDSPVSFVSENPHERDLAVILPRGEQPVEETPFYFVNKSHRDRRRLVEESHRKEEISPFSSRRNREKEERKKEKKERDVTVKHHLSSLQCFCDT</sequence>
<protein>
    <submittedName>
        <fullName evidence="2">Uncharacterized protein</fullName>
    </submittedName>
</protein>